<organism evidence="7 8">
    <name type="scientific">Pichia californica</name>
    <dbReference type="NCBI Taxonomy" id="460514"/>
    <lineage>
        <taxon>Eukaryota</taxon>
        <taxon>Fungi</taxon>
        <taxon>Dikarya</taxon>
        <taxon>Ascomycota</taxon>
        <taxon>Saccharomycotina</taxon>
        <taxon>Pichiomycetes</taxon>
        <taxon>Pichiales</taxon>
        <taxon>Pichiaceae</taxon>
        <taxon>Pichia</taxon>
    </lineage>
</organism>
<keyword evidence="5" id="KW-0663">Pyridoxal phosphate</keyword>
<dbReference type="InterPro" id="IPR004839">
    <property type="entry name" value="Aminotransferase_I/II_large"/>
</dbReference>
<evidence type="ECO:0000256" key="1">
    <source>
        <dbReference type="ARBA" id="ARBA00001933"/>
    </source>
</evidence>
<keyword evidence="3" id="KW-0032">Aminotransferase</keyword>
<protein>
    <recommendedName>
        <fullName evidence="6">Aminotransferase class I/classII large domain-containing protein</fullName>
    </recommendedName>
</protein>
<feature type="domain" description="Aminotransferase class I/classII large" evidence="6">
    <location>
        <begin position="104"/>
        <end position="438"/>
    </location>
</feature>
<dbReference type="GO" id="GO:0019878">
    <property type="term" value="P:lysine biosynthetic process via aminoadipic acid"/>
    <property type="evidence" value="ECO:0007669"/>
    <property type="project" value="TreeGrafter"/>
</dbReference>
<evidence type="ECO:0000256" key="4">
    <source>
        <dbReference type="ARBA" id="ARBA00022679"/>
    </source>
</evidence>
<reference evidence="7" key="1">
    <citation type="submission" date="2020-11" db="EMBL/GenBank/DDBJ databases">
        <title>Kefir isolates.</title>
        <authorList>
            <person name="Marcisauskas S."/>
            <person name="Kim Y."/>
            <person name="Blasche S."/>
        </authorList>
    </citation>
    <scope>NUCLEOTIDE SEQUENCE</scope>
    <source>
        <strain evidence="7">Olga-1</strain>
    </source>
</reference>
<dbReference type="InterPro" id="IPR015421">
    <property type="entry name" value="PyrdxlP-dep_Trfase_major"/>
</dbReference>
<comment type="similarity">
    <text evidence="2">Belongs to the class-I pyridoxal-phosphate-dependent aminotransferase family.</text>
</comment>
<proteinExistence type="inferred from homology"/>
<evidence type="ECO:0000259" key="6">
    <source>
        <dbReference type="Pfam" id="PF00155"/>
    </source>
</evidence>
<dbReference type="OrthoDB" id="691673at2759"/>
<keyword evidence="4" id="KW-0808">Transferase</keyword>
<sequence>MTVDFNDFLSYEAKLRKKSVMKMPKEGEISLTLGLPNPDCFPFKGIQLDIESPLTNFKSTEKINYNINSHPDQLIDSCQYMPSRGLKHFNLWIKNSYINKYFKPNYSNWNFLIQSGATQSLESIFRMLINPNEDTVLCESLTYSCFLETCIPLRIKVFSVEMDEFGLKPDYLDNLLLNWKINEKTKHSKFPKLIYVMPTGHNPTGITLSIERRKLLLDICNKHNILIVEDDPYYHLKLIDEDNNNSNIPSLLNFDTEGRVIRIDSFSKILMPGLRVSIITCNNLFIEKLSNHNELSIHSASANSQLILEMIFQKWGEDGFESWLKHLQSLYIKRRTIMLNSFDKFLPKDLVNYNRPNHGMFIWININLNKFFKLPKYSNLSDSDWARFIEDEIYKISSEKYKIVLTKGHWFLQDKDIALSSFRATYAFVTEEEMVKGAELFGLAVKDLYSSMYLTDSTD</sequence>
<evidence type="ECO:0000313" key="7">
    <source>
        <dbReference type="EMBL" id="KAG0686767.1"/>
    </source>
</evidence>
<evidence type="ECO:0000313" key="8">
    <source>
        <dbReference type="Proteomes" id="UP000697127"/>
    </source>
</evidence>
<dbReference type="InterPro" id="IPR050859">
    <property type="entry name" value="Class-I_PLP-dep_aminotransf"/>
</dbReference>
<dbReference type="Gene3D" id="3.40.640.10">
    <property type="entry name" value="Type I PLP-dependent aspartate aminotransferase-like (Major domain)"/>
    <property type="match status" value="1"/>
</dbReference>
<dbReference type="GO" id="GO:0030170">
    <property type="term" value="F:pyridoxal phosphate binding"/>
    <property type="evidence" value="ECO:0007669"/>
    <property type="project" value="InterPro"/>
</dbReference>
<dbReference type="Pfam" id="PF00155">
    <property type="entry name" value="Aminotran_1_2"/>
    <property type="match status" value="1"/>
</dbReference>
<dbReference type="Proteomes" id="UP000697127">
    <property type="component" value="Unassembled WGS sequence"/>
</dbReference>
<dbReference type="GO" id="GO:0047536">
    <property type="term" value="F:2-aminoadipate transaminase activity"/>
    <property type="evidence" value="ECO:0007669"/>
    <property type="project" value="TreeGrafter"/>
</dbReference>
<dbReference type="SUPFAM" id="SSF53383">
    <property type="entry name" value="PLP-dependent transferases"/>
    <property type="match status" value="1"/>
</dbReference>
<dbReference type="GO" id="GO:0008793">
    <property type="term" value="F:aromatic-amino-acid transaminase activity"/>
    <property type="evidence" value="ECO:0007669"/>
    <property type="project" value="TreeGrafter"/>
</dbReference>
<dbReference type="PANTHER" id="PTHR42790">
    <property type="entry name" value="AMINOTRANSFERASE"/>
    <property type="match status" value="1"/>
</dbReference>
<keyword evidence="8" id="KW-1185">Reference proteome</keyword>
<accession>A0A9P6WIJ4</accession>
<dbReference type="AlphaFoldDB" id="A0A9P6WIJ4"/>
<dbReference type="CDD" id="cd00609">
    <property type="entry name" value="AAT_like"/>
    <property type="match status" value="1"/>
</dbReference>
<evidence type="ECO:0000256" key="5">
    <source>
        <dbReference type="ARBA" id="ARBA00022898"/>
    </source>
</evidence>
<name>A0A9P6WIJ4_9ASCO</name>
<dbReference type="InterPro" id="IPR015424">
    <property type="entry name" value="PyrdxlP-dep_Trfase"/>
</dbReference>
<comment type="cofactor">
    <cofactor evidence="1">
        <name>pyridoxal 5'-phosphate</name>
        <dbReference type="ChEBI" id="CHEBI:597326"/>
    </cofactor>
</comment>
<gene>
    <name evidence="7" type="ORF">C6P40_003416</name>
</gene>
<dbReference type="GO" id="GO:0006571">
    <property type="term" value="P:tyrosine biosynthetic process"/>
    <property type="evidence" value="ECO:0007669"/>
    <property type="project" value="TreeGrafter"/>
</dbReference>
<evidence type="ECO:0000256" key="2">
    <source>
        <dbReference type="ARBA" id="ARBA00007441"/>
    </source>
</evidence>
<dbReference type="GO" id="GO:0009074">
    <property type="term" value="P:aromatic amino acid family catabolic process"/>
    <property type="evidence" value="ECO:0007669"/>
    <property type="project" value="TreeGrafter"/>
</dbReference>
<dbReference type="EMBL" id="PUHW01000385">
    <property type="protein sequence ID" value="KAG0686767.1"/>
    <property type="molecule type" value="Genomic_DNA"/>
</dbReference>
<evidence type="ECO:0000256" key="3">
    <source>
        <dbReference type="ARBA" id="ARBA00022576"/>
    </source>
</evidence>
<dbReference type="PANTHER" id="PTHR42790:SF21">
    <property type="entry name" value="AROMATIC_AMINOADIPATE AMINOTRANSFERASE 1"/>
    <property type="match status" value="1"/>
</dbReference>
<comment type="caution">
    <text evidence="7">The sequence shown here is derived from an EMBL/GenBank/DDBJ whole genome shotgun (WGS) entry which is preliminary data.</text>
</comment>